<feature type="compositionally biased region" description="Basic and acidic residues" evidence="3">
    <location>
        <begin position="129"/>
        <end position="149"/>
    </location>
</feature>
<evidence type="ECO:0000313" key="4">
    <source>
        <dbReference type="EMBL" id="WFD21586.1"/>
    </source>
</evidence>
<reference evidence="4" key="1">
    <citation type="submission" date="2023-03" db="EMBL/GenBank/DDBJ databases">
        <title>Mating type loci evolution in Malassezia.</title>
        <authorList>
            <person name="Coelho M.A."/>
        </authorList>
    </citation>
    <scope>NUCLEOTIDE SEQUENCE</scope>
    <source>
        <strain evidence="4">CBS 12830</strain>
    </source>
</reference>
<evidence type="ECO:0000313" key="5">
    <source>
        <dbReference type="Proteomes" id="UP001214415"/>
    </source>
</evidence>
<evidence type="ECO:0000256" key="2">
    <source>
        <dbReference type="ARBA" id="ARBA00018780"/>
    </source>
</evidence>
<feature type="region of interest" description="Disordered" evidence="3">
    <location>
        <begin position="67"/>
        <end position="173"/>
    </location>
</feature>
<accession>A0AAF0EF66</accession>
<dbReference type="Pfam" id="PF08524">
    <property type="entry name" value="rRNA_processing"/>
    <property type="match status" value="1"/>
</dbReference>
<gene>
    <name evidence="4" type="ORF">MEQU1_000239</name>
</gene>
<dbReference type="EMBL" id="CP119900">
    <property type="protein sequence ID" value="WFD21586.1"/>
    <property type="molecule type" value="Genomic_DNA"/>
</dbReference>
<evidence type="ECO:0000256" key="1">
    <source>
        <dbReference type="ARBA" id="ARBA00006800"/>
    </source>
</evidence>
<dbReference type="Proteomes" id="UP001214415">
    <property type="component" value="Chromosome 1"/>
</dbReference>
<feature type="compositionally biased region" description="Basic and acidic residues" evidence="3">
    <location>
        <begin position="104"/>
        <end position="113"/>
    </location>
</feature>
<comment type="similarity">
    <text evidence="1">Belongs to the FYV7 family.</text>
</comment>
<evidence type="ECO:0000256" key="3">
    <source>
        <dbReference type="SAM" id="MobiDB-lite"/>
    </source>
</evidence>
<feature type="region of interest" description="Disordered" evidence="3">
    <location>
        <begin position="1"/>
        <end position="32"/>
    </location>
</feature>
<dbReference type="PANTHER" id="PTHR41805:SF1">
    <property type="entry name" value="RRNA-PROCESSING PROTEIN FYV7"/>
    <property type="match status" value="1"/>
</dbReference>
<keyword evidence="5" id="KW-1185">Reference proteome</keyword>
<dbReference type="PANTHER" id="PTHR41805">
    <property type="entry name" value="EXPRESSED PROTEIN"/>
    <property type="match status" value="1"/>
</dbReference>
<proteinExistence type="inferred from homology"/>
<dbReference type="AlphaFoldDB" id="A0AAF0EF66"/>
<organism evidence="4 5">
    <name type="scientific">Malassezia equina</name>
    <dbReference type="NCBI Taxonomy" id="1381935"/>
    <lineage>
        <taxon>Eukaryota</taxon>
        <taxon>Fungi</taxon>
        <taxon>Dikarya</taxon>
        <taxon>Basidiomycota</taxon>
        <taxon>Ustilaginomycotina</taxon>
        <taxon>Malasseziomycetes</taxon>
        <taxon>Malasseziales</taxon>
        <taxon>Malasseziaceae</taxon>
        <taxon>Malassezia</taxon>
    </lineage>
</organism>
<sequence length="187" mass="20968">MANLAKRSVVKHRTRSGPASRPKNTGFHVGATNVPNGAYIGRAKKHKAELIHKAKVKKAYFQMLKHDQPEESGAWAPKETQELGRFASESADRGDATDTPGPSARRETATEKPKAKKLPYFYRAPKTKAPKEEAAPPRTREQALEDRAARQAKWHRTSPSRLGRQRGQPDLGARMEVMLEKIQRQRA</sequence>
<name>A0AAF0EF66_9BASI</name>
<dbReference type="InterPro" id="IPR013730">
    <property type="entry name" value="Fyv7/TAP26"/>
</dbReference>
<protein>
    <recommendedName>
        <fullName evidence="2">rRNA-processing protein FYV7</fullName>
    </recommendedName>
</protein>